<feature type="region of interest" description="Disordered" evidence="1">
    <location>
        <begin position="1"/>
        <end position="25"/>
    </location>
</feature>
<sequence length="70" mass="7990">MSVHPIPSLPARSAPPRSLRPQRQLLRPHFRRLLAPAGYRGRALHGIDTEHTWKIVFRGTKAESMRVSRA</sequence>
<evidence type="ECO:0000256" key="1">
    <source>
        <dbReference type="SAM" id="MobiDB-lite"/>
    </source>
</evidence>
<accession>A0A2X0NCS2</accession>
<dbReference type="Proteomes" id="UP000249723">
    <property type="component" value="Unassembled WGS sequence"/>
</dbReference>
<proteinExistence type="predicted"/>
<organism evidence="2 3">
    <name type="scientific">Microbotryum saponariae</name>
    <dbReference type="NCBI Taxonomy" id="289078"/>
    <lineage>
        <taxon>Eukaryota</taxon>
        <taxon>Fungi</taxon>
        <taxon>Dikarya</taxon>
        <taxon>Basidiomycota</taxon>
        <taxon>Pucciniomycotina</taxon>
        <taxon>Microbotryomycetes</taxon>
        <taxon>Microbotryales</taxon>
        <taxon>Microbotryaceae</taxon>
        <taxon>Microbotryum</taxon>
    </lineage>
</organism>
<gene>
    <name evidence="2" type="ORF">BZ3500_MVSOF-1268-A1-R1_CHR11-1G03186</name>
</gene>
<keyword evidence="3" id="KW-1185">Reference proteome</keyword>
<reference evidence="3" key="1">
    <citation type="submission" date="2016-10" db="EMBL/GenBank/DDBJ databases">
        <authorList>
            <person name="Jeantristanb JTB J.-T."/>
            <person name="Ricardo R."/>
        </authorList>
    </citation>
    <scope>NUCLEOTIDE SEQUENCE [LARGE SCALE GENOMIC DNA]</scope>
</reference>
<dbReference type="AlphaFoldDB" id="A0A2X0NCS2"/>
<feature type="compositionally biased region" description="Low complexity" evidence="1">
    <location>
        <begin position="9"/>
        <end position="25"/>
    </location>
</feature>
<evidence type="ECO:0000313" key="3">
    <source>
        <dbReference type="Proteomes" id="UP000249723"/>
    </source>
</evidence>
<name>A0A2X0NCS2_9BASI</name>
<evidence type="ECO:0000313" key="2">
    <source>
        <dbReference type="EMBL" id="SDA03746.1"/>
    </source>
</evidence>
<dbReference type="EMBL" id="FMWP01000138">
    <property type="protein sequence ID" value="SDA03746.1"/>
    <property type="molecule type" value="Genomic_DNA"/>
</dbReference>
<protein>
    <submittedName>
        <fullName evidence="2">BZ3500_MvSof-1268-A1-R1_Chr11-1g03186 protein</fullName>
    </submittedName>
</protein>